<evidence type="ECO:0000259" key="8">
    <source>
        <dbReference type="Pfam" id="PF02875"/>
    </source>
</evidence>
<evidence type="ECO:0000256" key="2">
    <source>
        <dbReference type="ARBA" id="ARBA00004752"/>
    </source>
</evidence>
<dbReference type="Proteomes" id="UP000177130">
    <property type="component" value="Unassembled WGS sequence"/>
</dbReference>
<keyword evidence="7" id="KW-0573">Peptidoglycan synthesis</keyword>
<evidence type="ECO:0000256" key="1">
    <source>
        <dbReference type="ARBA" id="ARBA00004496"/>
    </source>
</evidence>
<organism evidence="10 11">
    <name type="scientific">Candidatus Taylorbacteria bacterium RIFCSPHIGHO2_02_FULL_43_32b</name>
    <dbReference type="NCBI Taxonomy" id="1802306"/>
    <lineage>
        <taxon>Bacteria</taxon>
        <taxon>Candidatus Tayloriibacteriota</taxon>
    </lineage>
</organism>
<name>A0A1G2MHJ7_9BACT</name>
<keyword evidence="7" id="KW-0133">Cell shape</keyword>
<keyword evidence="6" id="KW-0067">ATP-binding</keyword>
<feature type="domain" description="Mur ligase C-terminal" evidence="8">
    <location>
        <begin position="358"/>
        <end position="499"/>
    </location>
</feature>
<dbReference type="GO" id="GO:0008360">
    <property type="term" value="P:regulation of cell shape"/>
    <property type="evidence" value="ECO:0007669"/>
    <property type="project" value="UniProtKB-KW"/>
</dbReference>
<gene>
    <name evidence="10" type="ORF">A3C72_00385</name>
</gene>
<dbReference type="InterPro" id="IPR036565">
    <property type="entry name" value="Mur-like_cat_sf"/>
</dbReference>
<dbReference type="GO" id="GO:0005524">
    <property type="term" value="F:ATP binding"/>
    <property type="evidence" value="ECO:0007669"/>
    <property type="project" value="UniProtKB-KW"/>
</dbReference>
<evidence type="ECO:0000313" key="10">
    <source>
        <dbReference type="EMBL" id="OHA23375.1"/>
    </source>
</evidence>
<dbReference type="AlphaFoldDB" id="A0A1G2MHJ7"/>
<dbReference type="GO" id="GO:0051301">
    <property type="term" value="P:cell division"/>
    <property type="evidence" value="ECO:0007669"/>
    <property type="project" value="UniProtKB-KW"/>
</dbReference>
<dbReference type="InterPro" id="IPR036615">
    <property type="entry name" value="Mur_ligase_C_dom_sf"/>
</dbReference>
<feature type="domain" description="Mur ligase central" evidence="9">
    <location>
        <begin position="165"/>
        <end position="296"/>
    </location>
</feature>
<dbReference type="Gene3D" id="3.40.50.720">
    <property type="entry name" value="NAD(P)-binding Rossmann-like Domain"/>
    <property type="match status" value="1"/>
</dbReference>
<comment type="subcellular location">
    <subcellularLocation>
        <location evidence="1 7">Cytoplasm</location>
    </subcellularLocation>
</comment>
<dbReference type="EC" id="6.3.2.9" evidence="7"/>
<dbReference type="SUPFAM" id="SSF53244">
    <property type="entry name" value="MurD-like peptide ligases, peptide-binding domain"/>
    <property type="match status" value="1"/>
</dbReference>
<dbReference type="GO" id="GO:0071555">
    <property type="term" value="P:cell wall organization"/>
    <property type="evidence" value="ECO:0007669"/>
    <property type="project" value="UniProtKB-KW"/>
</dbReference>
<keyword evidence="4 10" id="KW-0436">Ligase</keyword>
<evidence type="ECO:0000256" key="7">
    <source>
        <dbReference type="RuleBase" id="RU003664"/>
    </source>
</evidence>
<dbReference type="GO" id="GO:0008764">
    <property type="term" value="F:UDP-N-acetylmuramoylalanine-D-glutamate ligase activity"/>
    <property type="evidence" value="ECO:0007669"/>
    <property type="project" value="UniProtKB-EC"/>
</dbReference>
<dbReference type="SUPFAM" id="SSF53623">
    <property type="entry name" value="MurD-like peptide ligases, catalytic domain"/>
    <property type="match status" value="1"/>
</dbReference>
<dbReference type="PANTHER" id="PTHR43692">
    <property type="entry name" value="UDP-N-ACETYLMURAMOYLALANINE--D-GLUTAMATE LIGASE"/>
    <property type="match status" value="1"/>
</dbReference>
<dbReference type="GO" id="GO:0009252">
    <property type="term" value="P:peptidoglycan biosynthetic process"/>
    <property type="evidence" value="ECO:0007669"/>
    <property type="project" value="UniProtKB-UniPathway"/>
</dbReference>
<keyword evidence="5" id="KW-0547">Nucleotide-binding</keyword>
<keyword evidence="3" id="KW-0963">Cytoplasm</keyword>
<evidence type="ECO:0000313" key="11">
    <source>
        <dbReference type="Proteomes" id="UP000177130"/>
    </source>
</evidence>
<accession>A0A1G2MHJ7</accession>
<dbReference type="EMBL" id="MHRK01000036">
    <property type="protein sequence ID" value="OHA23375.1"/>
    <property type="molecule type" value="Genomic_DNA"/>
</dbReference>
<dbReference type="SUPFAM" id="SSF51984">
    <property type="entry name" value="MurCD N-terminal domain"/>
    <property type="match status" value="1"/>
</dbReference>
<protein>
    <recommendedName>
        <fullName evidence="7">UDP-N-acetylmuramoylalanine--D-glutamate ligase</fullName>
        <ecNumber evidence="7">6.3.2.9</ecNumber>
    </recommendedName>
</protein>
<evidence type="ECO:0000256" key="3">
    <source>
        <dbReference type="ARBA" id="ARBA00022490"/>
    </source>
</evidence>
<evidence type="ECO:0000256" key="4">
    <source>
        <dbReference type="ARBA" id="ARBA00022598"/>
    </source>
</evidence>
<dbReference type="PANTHER" id="PTHR43692:SF1">
    <property type="entry name" value="UDP-N-ACETYLMURAMOYLALANINE--D-GLUTAMATE LIGASE"/>
    <property type="match status" value="1"/>
</dbReference>
<evidence type="ECO:0000259" key="9">
    <source>
        <dbReference type="Pfam" id="PF08245"/>
    </source>
</evidence>
<comment type="caution">
    <text evidence="10">The sequence shown here is derived from an EMBL/GenBank/DDBJ whole genome shotgun (WGS) entry which is preliminary data.</text>
</comment>
<dbReference type="Gene3D" id="3.90.190.20">
    <property type="entry name" value="Mur ligase, C-terminal domain"/>
    <property type="match status" value="1"/>
</dbReference>
<comment type="function">
    <text evidence="7">Cell wall formation. Catalyzes the addition of glutamate to the nucleotide precursor UDP-N-acetylmuramoyl-L-alanine (UMA).</text>
</comment>
<dbReference type="NCBIfam" id="TIGR01087">
    <property type="entry name" value="murD"/>
    <property type="match status" value="1"/>
</dbReference>
<comment type="catalytic activity">
    <reaction evidence="7">
        <text>UDP-N-acetyl-alpha-D-muramoyl-L-alanine + D-glutamate + ATP = UDP-N-acetyl-alpha-D-muramoyl-L-alanyl-D-glutamate + ADP + phosphate + H(+)</text>
        <dbReference type="Rhea" id="RHEA:16429"/>
        <dbReference type="ChEBI" id="CHEBI:15378"/>
        <dbReference type="ChEBI" id="CHEBI:29986"/>
        <dbReference type="ChEBI" id="CHEBI:30616"/>
        <dbReference type="ChEBI" id="CHEBI:43474"/>
        <dbReference type="ChEBI" id="CHEBI:83898"/>
        <dbReference type="ChEBI" id="CHEBI:83900"/>
        <dbReference type="ChEBI" id="CHEBI:456216"/>
        <dbReference type="EC" id="6.3.2.9"/>
    </reaction>
</comment>
<dbReference type="InterPro" id="IPR013221">
    <property type="entry name" value="Mur_ligase_cen"/>
</dbReference>
<dbReference type="Pfam" id="PF02875">
    <property type="entry name" value="Mur_ligase_C"/>
    <property type="match status" value="1"/>
</dbReference>
<keyword evidence="7" id="KW-0132">Cell division</keyword>
<dbReference type="UniPathway" id="UPA00219"/>
<dbReference type="Gene3D" id="3.40.1190.10">
    <property type="entry name" value="Mur-like, catalytic domain"/>
    <property type="match status" value="1"/>
</dbReference>
<dbReference type="GO" id="GO:0005737">
    <property type="term" value="C:cytoplasm"/>
    <property type="evidence" value="ECO:0007669"/>
    <property type="project" value="UniProtKB-SubCell"/>
</dbReference>
<comment type="pathway">
    <text evidence="2 7">Cell wall biogenesis; peptidoglycan biosynthesis.</text>
</comment>
<sequence length="523" mass="58384">MLFVMNYQDFFMGKKITQMGLGLLGRGVQDAEFLVECGADLVVTDLKSSEDLEQSVEKIKGRINSILAKNSETDTRCLGTAQFVLGEHRLQDFKDRDLILKGAGVPLDSPFIEEARKNKIPIEMDASLFAKLVRDLFDPERSRGAKLAPGDTLRQSSGQVTIVGVTGTRGKSTTTMLIYEIVKKALGSRHLGTGESRVFLAGNIKDKATLPLLKDVKESDYVVLELDSWQLQGFGESKISPHISVFTTFYPDHMNYYGGDMDKYFEDKANIFRFKNKSEENILISGEQALPFIQKFYPENAKKAVVARAVAVPKSWRIKLLGEHNCLNIACAIEAARAMKIDEDIIKNVVENFSAAEGRLQFVKEVRGIKIYNDNNSTTPEASIAALKAIDAEFKITNNELREWRKIILIMGGADKNLDMSHLTEEIPKYCKAVFLIPGTGTEKLRIRNNELGMMEEKTLIHNSYSIIQKAPLCKTLDEAVTKAIDSAESGDTVLFSPAFASFGLFKNEYDRGEQFLKIIDSV</sequence>
<evidence type="ECO:0000256" key="6">
    <source>
        <dbReference type="ARBA" id="ARBA00022840"/>
    </source>
</evidence>
<keyword evidence="7" id="KW-0131">Cell cycle</keyword>
<evidence type="ECO:0000256" key="5">
    <source>
        <dbReference type="ARBA" id="ARBA00022741"/>
    </source>
</evidence>
<dbReference type="Pfam" id="PF08245">
    <property type="entry name" value="Mur_ligase_M"/>
    <property type="match status" value="1"/>
</dbReference>
<dbReference type="InterPro" id="IPR004101">
    <property type="entry name" value="Mur_ligase_C"/>
</dbReference>
<dbReference type="STRING" id="1802306.A3C72_00385"/>
<dbReference type="InterPro" id="IPR005762">
    <property type="entry name" value="MurD"/>
</dbReference>
<reference evidence="10 11" key="1">
    <citation type="journal article" date="2016" name="Nat. Commun.">
        <title>Thousands of microbial genomes shed light on interconnected biogeochemical processes in an aquifer system.</title>
        <authorList>
            <person name="Anantharaman K."/>
            <person name="Brown C.T."/>
            <person name="Hug L.A."/>
            <person name="Sharon I."/>
            <person name="Castelle C.J."/>
            <person name="Probst A.J."/>
            <person name="Thomas B.C."/>
            <person name="Singh A."/>
            <person name="Wilkins M.J."/>
            <person name="Karaoz U."/>
            <person name="Brodie E.L."/>
            <person name="Williams K.H."/>
            <person name="Hubbard S.S."/>
            <person name="Banfield J.F."/>
        </authorList>
    </citation>
    <scope>NUCLEOTIDE SEQUENCE [LARGE SCALE GENOMIC DNA]</scope>
</reference>
<keyword evidence="7" id="KW-0961">Cell wall biogenesis/degradation</keyword>
<proteinExistence type="predicted"/>